<dbReference type="Proteomes" id="UP000000305">
    <property type="component" value="Unassembled WGS sequence"/>
</dbReference>
<gene>
    <name evidence="1" type="ORF">DAPPUDRAFT_302784</name>
</gene>
<evidence type="ECO:0000313" key="2">
    <source>
        <dbReference type="Proteomes" id="UP000000305"/>
    </source>
</evidence>
<dbReference type="KEGG" id="dpx:DAPPUDRAFT_302784"/>
<name>E9GET1_DAPPU</name>
<protein>
    <submittedName>
        <fullName evidence="1">Uncharacterized protein</fullName>
    </submittedName>
</protein>
<accession>E9GET1</accession>
<proteinExistence type="predicted"/>
<evidence type="ECO:0000313" key="1">
    <source>
        <dbReference type="EMBL" id="EFX81889.1"/>
    </source>
</evidence>
<organism evidence="1 2">
    <name type="scientific">Daphnia pulex</name>
    <name type="common">Water flea</name>
    <dbReference type="NCBI Taxonomy" id="6669"/>
    <lineage>
        <taxon>Eukaryota</taxon>
        <taxon>Metazoa</taxon>
        <taxon>Ecdysozoa</taxon>
        <taxon>Arthropoda</taxon>
        <taxon>Crustacea</taxon>
        <taxon>Branchiopoda</taxon>
        <taxon>Diplostraca</taxon>
        <taxon>Cladocera</taxon>
        <taxon>Anomopoda</taxon>
        <taxon>Daphniidae</taxon>
        <taxon>Daphnia</taxon>
    </lineage>
</organism>
<keyword evidence="2" id="KW-1185">Reference proteome</keyword>
<dbReference type="InParanoid" id="E9GET1"/>
<sequence length="57" mass="6712">MKTNEKKERENQLKIPNCTDVEINVPNHRQHDKRNNICLSLTHVDYTVASLYVSFLI</sequence>
<dbReference type="HOGENOM" id="CLU_2998528_0_0_1"/>
<dbReference type="EMBL" id="GL732541">
    <property type="protein sequence ID" value="EFX81889.1"/>
    <property type="molecule type" value="Genomic_DNA"/>
</dbReference>
<dbReference type="AlphaFoldDB" id="E9GET1"/>
<reference evidence="1 2" key="1">
    <citation type="journal article" date="2011" name="Science">
        <title>The ecoresponsive genome of Daphnia pulex.</title>
        <authorList>
            <person name="Colbourne J.K."/>
            <person name="Pfrender M.E."/>
            <person name="Gilbert D."/>
            <person name="Thomas W.K."/>
            <person name="Tucker A."/>
            <person name="Oakley T.H."/>
            <person name="Tokishita S."/>
            <person name="Aerts A."/>
            <person name="Arnold G.J."/>
            <person name="Basu M.K."/>
            <person name="Bauer D.J."/>
            <person name="Caceres C.E."/>
            <person name="Carmel L."/>
            <person name="Casola C."/>
            <person name="Choi J.H."/>
            <person name="Detter J.C."/>
            <person name="Dong Q."/>
            <person name="Dusheyko S."/>
            <person name="Eads B.D."/>
            <person name="Frohlich T."/>
            <person name="Geiler-Samerotte K.A."/>
            <person name="Gerlach D."/>
            <person name="Hatcher P."/>
            <person name="Jogdeo S."/>
            <person name="Krijgsveld J."/>
            <person name="Kriventseva E.V."/>
            <person name="Kultz D."/>
            <person name="Laforsch C."/>
            <person name="Lindquist E."/>
            <person name="Lopez J."/>
            <person name="Manak J.R."/>
            <person name="Muller J."/>
            <person name="Pangilinan J."/>
            <person name="Patwardhan R.P."/>
            <person name="Pitluck S."/>
            <person name="Pritham E.J."/>
            <person name="Rechtsteiner A."/>
            <person name="Rho M."/>
            <person name="Rogozin I.B."/>
            <person name="Sakarya O."/>
            <person name="Salamov A."/>
            <person name="Schaack S."/>
            <person name="Shapiro H."/>
            <person name="Shiga Y."/>
            <person name="Skalitzky C."/>
            <person name="Smith Z."/>
            <person name="Souvorov A."/>
            <person name="Sung W."/>
            <person name="Tang Z."/>
            <person name="Tsuchiya D."/>
            <person name="Tu H."/>
            <person name="Vos H."/>
            <person name="Wang M."/>
            <person name="Wolf Y.I."/>
            <person name="Yamagata H."/>
            <person name="Yamada T."/>
            <person name="Ye Y."/>
            <person name="Shaw J.R."/>
            <person name="Andrews J."/>
            <person name="Crease T.J."/>
            <person name="Tang H."/>
            <person name="Lucas S.M."/>
            <person name="Robertson H.M."/>
            <person name="Bork P."/>
            <person name="Koonin E.V."/>
            <person name="Zdobnov E.M."/>
            <person name="Grigoriev I.V."/>
            <person name="Lynch M."/>
            <person name="Boore J.L."/>
        </authorList>
    </citation>
    <scope>NUCLEOTIDE SEQUENCE [LARGE SCALE GENOMIC DNA]</scope>
</reference>